<evidence type="ECO:0000256" key="1">
    <source>
        <dbReference type="SAM" id="SignalP"/>
    </source>
</evidence>
<protein>
    <recommendedName>
        <fullName evidence="3">TIGR03067 domain-containing protein</fullName>
    </recommendedName>
</protein>
<evidence type="ECO:0000313" key="2">
    <source>
        <dbReference type="EMBL" id="XBH02687.1"/>
    </source>
</evidence>
<organism evidence="2">
    <name type="scientific">Singulisphaera sp. Ch08</name>
    <dbReference type="NCBI Taxonomy" id="3120278"/>
    <lineage>
        <taxon>Bacteria</taxon>
        <taxon>Pseudomonadati</taxon>
        <taxon>Planctomycetota</taxon>
        <taxon>Planctomycetia</taxon>
        <taxon>Isosphaerales</taxon>
        <taxon>Isosphaeraceae</taxon>
        <taxon>Singulisphaera</taxon>
    </lineage>
</organism>
<accession>A0AAU7CCK8</accession>
<gene>
    <name evidence="2" type="ORF">V5E97_30835</name>
</gene>
<sequence>MNKAFCACLTITAVLLTPALRAQTVQGDVLRGQGRYLEGAGWYNLNTARAGRINVETWKSHNREVQRLYRDYMIDRSRHIQYKKGLTNKLQAELLRKIEEDQRRWRESPTPEDIASGDALNALAGDLADPSISPSSWRTAQVDLPAEMTLTKLAFKVADTKKSKLQLSTVAVDRMLVRDRWPLPFRRPEIERECTAYEKAVTAVVDKCRKGTELQAADYDRLREAVVVLQKAVETDVPSRDDQRRQARDYVRRLDESTKIFAEEAYAEQLIRDVSEHKATTVAELLAFMRDYRLLFADPGTSPEVASIYEGLYGLLRQQKDALGPGAGMATGMVVDRSGVPSDVFATGSVWVTTEDTRPFRNLQVLERKPGGFRGLLKTGKEVFLAQEIQGEVSNDTVSWRGGDAKVVNGPQLKAQLKAQAKGQPKAQLKAMLKKAQANLQAQGKGFDCHGTIKGEEIHVTFMADGRRGSFVLRKTR</sequence>
<feature type="chain" id="PRO_5043403114" description="TIGR03067 domain-containing protein" evidence="1">
    <location>
        <begin position="23"/>
        <end position="477"/>
    </location>
</feature>
<keyword evidence="1" id="KW-0732">Signal</keyword>
<dbReference type="AlphaFoldDB" id="A0AAU7CCK8"/>
<dbReference type="RefSeq" id="WP_406695428.1">
    <property type="nucleotide sequence ID" value="NZ_CP155447.1"/>
</dbReference>
<name>A0AAU7CCK8_9BACT</name>
<feature type="signal peptide" evidence="1">
    <location>
        <begin position="1"/>
        <end position="22"/>
    </location>
</feature>
<proteinExistence type="predicted"/>
<dbReference type="EMBL" id="CP155447">
    <property type="protein sequence ID" value="XBH02687.1"/>
    <property type="molecule type" value="Genomic_DNA"/>
</dbReference>
<evidence type="ECO:0008006" key="3">
    <source>
        <dbReference type="Google" id="ProtNLM"/>
    </source>
</evidence>
<reference evidence="2" key="1">
    <citation type="submission" date="2024-05" db="EMBL/GenBank/DDBJ databases">
        <title>Planctomycetes of the genus Singulisphaera possess chitinolytic capabilities.</title>
        <authorList>
            <person name="Ivanova A."/>
        </authorList>
    </citation>
    <scope>NUCLEOTIDE SEQUENCE</scope>
    <source>
        <strain evidence="2">Ch08T</strain>
    </source>
</reference>